<evidence type="ECO:0000313" key="2">
    <source>
        <dbReference type="Proteomes" id="UP001595907"/>
    </source>
</evidence>
<reference evidence="2" key="1">
    <citation type="journal article" date="2019" name="Int. J. Syst. Evol. Microbiol.">
        <title>The Global Catalogue of Microorganisms (GCM) 10K type strain sequencing project: providing services to taxonomists for standard genome sequencing and annotation.</title>
        <authorList>
            <consortium name="The Broad Institute Genomics Platform"/>
            <consortium name="The Broad Institute Genome Sequencing Center for Infectious Disease"/>
            <person name="Wu L."/>
            <person name="Ma J."/>
        </authorList>
    </citation>
    <scope>NUCLEOTIDE SEQUENCE [LARGE SCALE GENOMIC DNA]</scope>
    <source>
        <strain evidence="2">CECT 8289</strain>
    </source>
</reference>
<accession>A0ABV8QQ79</accession>
<proteinExistence type="predicted"/>
<dbReference type="EMBL" id="JBHSCZ010000001">
    <property type="protein sequence ID" value="MFC4262446.1"/>
    <property type="molecule type" value="Genomic_DNA"/>
</dbReference>
<comment type="caution">
    <text evidence="1">The sequence shown here is derived from an EMBL/GenBank/DDBJ whole genome shotgun (WGS) entry which is preliminary data.</text>
</comment>
<dbReference type="Proteomes" id="UP001595907">
    <property type="component" value="Unassembled WGS sequence"/>
</dbReference>
<evidence type="ECO:0000313" key="1">
    <source>
        <dbReference type="EMBL" id="MFC4262446.1"/>
    </source>
</evidence>
<dbReference type="RefSeq" id="WP_379707860.1">
    <property type="nucleotide sequence ID" value="NZ_JBHSCZ010000001.1"/>
</dbReference>
<keyword evidence="2" id="KW-1185">Reference proteome</keyword>
<protein>
    <submittedName>
        <fullName evidence="1">Uncharacterized protein</fullName>
    </submittedName>
</protein>
<organism evidence="1 2">
    <name type="scientific">Ferruginibacter yonginensis</name>
    <dbReference type="NCBI Taxonomy" id="1310416"/>
    <lineage>
        <taxon>Bacteria</taxon>
        <taxon>Pseudomonadati</taxon>
        <taxon>Bacteroidota</taxon>
        <taxon>Chitinophagia</taxon>
        <taxon>Chitinophagales</taxon>
        <taxon>Chitinophagaceae</taxon>
        <taxon>Ferruginibacter</taxon>
    </lineage>
</organism>
<gene>
    <name evidence="1" type="ORF">ACFOWM_06140</name>
</gene>
<sequence length="144" mass="16584">MVTGNKKYLWSADSIDGSISFVFNAEGVLLQYDTSEANMNSEQLKYFAEKLPRSLVDLKAFSAKVKGSILKEVTPEPVTFDLFWNRYNEKVRSSKKKALKIWNKMSPNEQSKAFMFIANYERSINDGIAKKYAETYLNAELWNN</sequence>
<name>A0ABV8QQ79_9BACT</name>